<dbReference type="SUPFAM" id="SSF52540">
    <property type="entry name" value="P-loop containing nucleoside triphosphate hydrolases"/>
    <property type="match status" value="1"/>
</dbReference>
<sequence length="560" mass="58363">MRALRAILRRMWRAERAALLRGVALSAVVLMAGVALLGLSGWFITAAGLAGMLGLGLVFDVFRPSAGVRMLALGRTAARYGERLITHDAVLRVLASLRVALLERLQRLPYGQMLRLRGAQTLNRLTADVDALDGVALRLAMPLAAGAVTLAISGAMLAWLVAPAVALWSVASFTLGAAAALIWAGRRALAPSRRAELAQQAFRMRLIDALRAASDLAVQGRLHMQRMAVLEAEARLHSARDQVNRVERRAGFALSVTVTLAAAGALWLGSGLAQAGQISVAALALGFFATLALGEITGPLRRGMADLGRMMDAARRVERLLAAPDPAPAPAAAVAAPRPDPTAPALAFAGVSLAAPGSSRPVLDALSFDLAAGECVAMTGRSGSGKSLVLALAAGLIAPDAGRVLLAGQPLADWPEADLRARLALLPQRAALMRGTVFEALALARPDLTEAEAMAVLEAVQLTGVVAQNGGLSARLGDGGAGLSGGEARRLTLARAILRRPQVLLLDEPTEGLDRPTAEAVLRGIRHELPAAALLIASHRAVEQEFSDRLLRLDQAAATT</sequence>
<keyword evidence="11" id="KW-1185">Reference proteome</keyword>
<dbReference type="CDD" id="cd03228">
    <property type="entry name" value="ABCC_MRP_Like"/>
    <property type="match status" value="1"/>
</dbReference>
<feature type="transmembrane region" description="Helical" evidence="7">
    <location>
        <begin position="275"/>
        <end position="294"/>
    </location>
</feature>
<dbReference type="InterPro" id="IPR039421">
    <property type="entry name" value="Type_1_exporter"/>
</dbReference>
<dbReference type="OrthoDB" id="5288404at2"/>
<evidence type="ECO:0000259" key="8">
    <source>
        <dbReference type="PROSITE" id="PS50893"/>
    </source>
</evidence>
<evidence type="ECO:0000256" key="5">
    <source>
        <dbReference type="ARBA" id="ARBA00022989"/>
    </source>
</evidence>
<feature type="transmembrane region" description="Helical" evidence="7">
    <location>
        <begin position="250"/>
        <end position="269"/>
    </location>
</feature>
<dbReference type="PANTHER" id="PTHR24221">
    <property type="entry name" value="ATP-BINDING CASSETTE SUB-FAMILY B"/>
    <property type="match status" value="1"/>
</dbReference>
<dbReference type="GO" id="GO:0034775">
    <property type="term" value="P:glutathione transmembrane transport"/>
    <property type="evidence" value="ECO:0007669"/>
    <property type="project" value="InterPro"/>
</dbReference>
<feature type="transmembrane region" description="Helical" evidence="7">
    <location>
        <begin position="165"/>
        <end position="184"/>
    </location>
</feature>
<keyword evidence="5 7" id="KW-1133">Transmembrane helix</keyword>
<dbReference type="NCBIfam" id="TIGR02868">
    <property type="entry name" value="CydC"/>
    <property type="match status" value="1"/>
</dbReference>
<evidence type="ECO:0000256" key="7">
    <source>
        <dbReference type="SAM" id="Phobius"/>
    </source>
</evidence>
<dbReference type="PROSITE" id="PS00211">
    <property type="entry name" value="ABC_TRANSPORTER_1"/>
    <property type="match status" value="1"/>
</dbReference>
<dbReference type="PROSITE" id="PS50893">
    <property type="entry name" value="ABC_TRANSPORTER_2"/>
    <property type="match status" value="1"/>
</dbReference>
<keyword evidence="4" id="KW-0067">ATP-binding</keyword>
<organism evidence="10 11">
    <name type="scientific">Phaeovulum veldkampii DSM 11550</name>
    <dbReference type="NCBI Taxonomy" id="1185920"/>
    <lineage>
        <taxon>Bacteria</taxon>
        <taxon>Pseudomonadati</taxon>
        <taxon>Pseudomonadota</taxon>
        <taxon>Alphaproteobacteria</taxon>
        <taxon>Rhodobacterales</taxon>
        <taxon>Paracoccaceae</taxon>
        <taxon>Phaeovulum</taxon>
    </lineage>
</organism>
<comment type="caution">
    <text evidence="10">The sequence shown here is derived from an EMBL/GenBank/DDBJ whole genome shotgun (WGS) entry which is preliminary data.</text>
</comment>
<gene>
    <name evidence="10" type="primary">cydC</name>
    <name evidence="10" type="ORF">C5F46_03255</name>
</gene>
<dbReference type="GO" id="GO:0016887">
    <property type="term" value="F:ATP hydrolysis activity"/>
    <property type="evidence" value="ECO:0007669"/>
    <property type="project" value="InterPro"/>
</dbReference>
<evidence type="ECO:0000256" key="6">
    <source>
        <dbReference type="ARBA" id="ARBA00023136"/>
    </source>
</evidence>
<dbReference type="Proteomes" id="UP000241899">
    <property type="component" value="Unassembled WGS sequence"/>
</dbReference>
<keyword evidence="2 7" id="KW-0812">Transmembrane</keyword>
<evidence type="ECO:0000256" key="3">
    <source>
        <dbReference type="ARBA" id="ARBA00022741"/>
    </source>
</evidence>
<evidence type="ECO:0000256" key="2">
    <source>
        <dbReference type="ARBA" id="ARBA00022692"/>
    </source>
</evidence>
<protein>
    <submittedName>
        <fullName evidence="10">Thiol reductant ABC exporter subunit CydC</fullName>
    </submittedName>
</protein>
<keyword evidence="3" id="KW-0547">Nucleotide-binding</keyword>
<evidence type="ECO:0000313" key="10">
    <source>
        <dbReference type="EMBL" id="PTE18635.1"/>
    </source>
</evidence>
<dbReference type="PANTHER" id="PTHR24221:SF654">
    <property type="entry name" value="ATP-BINDING CASSETTE SUB-FAMILY B MEMBER 6"/>
    <property type="match status" value="1"/>
</dbReference>
<dbReference type="InterPro" id="IPR011527">
    <property type="entry name" value="ABC1_TM_dom"/>
</dbReference>
<dbReference type="RefSeq" id="WP_107323931.1">
    <property type="nucleotide sequence ID" value="NZ_NHSP01000008.1"/>
</dbReference>
<evidence type="ECO:0000256" key="4">
    <source>
        <dbReference type="ARBA" id="ARBA00022840"/>
    </source>
</evidence>
<feature type="transmembrane region" description="Helical" evidence="7">
    <location>
        <begin position="42"/>
        <end position="62"/>
    </location>
</feature>
<dbReference type="GO" id="GO:0045454">
    <property type="term" value="P:cell redox homeostasis"/>
    <property type="evidence" value="ECO:0007669"/>
    <property type="project" value="InterPro"/>
</dbReference>
<dbReference type="AlphaFoldDB" id="A0A2T4JL52"/>
<dbReference type="Gene3D" id="3.40.50.300">
    <property type="entry name" value="P-loop containing nucleotide triphosphate hydrolases"/>
    <property type="match status" value="1"/>
</dbReference>
<feature type="domain" description="ABC transporter" evidence="8">
    <location>
        <begin position="346"/>
        <end position="560"/>
    </location>
</feature>
<dbReference type="SMART" id="SM00382">
    <property type="entry name" value="AAA"/>
    <property type="match status" value="1"/>
</dbReference>
<dbReference type="EMBL" id="PZKF01000005">
    <property type="protein sequence ID" value="PTE18635.1"/>
    <property type="molecule type" value="Genomic_DNA"/>
</dbReference>
<dbReference type="Pfam" id="PF00664">
    <property type="entry name" value="ABC_membrane"/>
    <property type="match status" value="1"/>
</dbReference>
<reference evidence="10 11" key="1">
    <citation type="submission" date="2018-03" db="EMBL/GenBank/DDBJ databases">
        <title>Rhodobacter veldkampii.</title>
        <authorList>
            <person name="Meyer T.E."/>
            <person name="Miller S."/>
            <person name="Lodha T."/>
            <person name="Gandham S."/>
            <person name="Chintalapati S."/>
            <person name="Chintalapati V.R."/>
        </authorList>
    </citation>
    <scope>NUCLEOTIDE SEQUENCE [LARGE SCALE GENOMIC DNA]</scope>
    <source>
        <strain evidence="10 11">DSM 11550</strain>
    </source>
</reference>
<feature type="transmembrane region" description="Helical" evidence="7">
    <location>
        <begin position="18"/>
        <end position="36"/>
    </location>
</feature>
<evidence type="ECO:0000256" key="1">
    <source>
        <dbReference type="ARBA" id="ARBA00004651"/>
    </source>
</evidence>
<dbReference type="GO" id="GO:0140359">
    <property type="term" value="F:ABC-type transporter activity"/>
    <property type="evidence" value="ECO:0007669"/>
    <property type="project" value="InterPro"/>
</dbReference>
<dbReference type="PROSITE" id="PS50929">
    <property type="entry name" value="ABC_TM1F"/>
    <property type="match status" value="1"/>
</dbReference>
<dbReference type="InterPro" id="IPR017871">
    <property type="entry name" value="ABC_transporter-like_CS"/>
</dbReference>
<feature type="transmembrane region" description="Helical" evidence="7">
    <location>
        <begin position="139"/>
        <end position="159"/>
    </location>
</feature>
<proteinExistence type="predicted"/>
<dbReference type="InterPro" id="IPR014223">
    <property type="entry name" value="ABC_CydC/D"/>
</dbReference>
<keyword evidence="6 7" id="KW-0472">Membrane</keyword>
<dbReference type="InterPro" id="IPR027417">
    <property type="entry name" value="P-loop_NTPase"/>
</dbReference>
<feature type="domain" description="ABC transmembrane type-1" evidence="9">
    <location>
        <begin position="22"/>
        <end position="309"/>
    </location>
</feature>
<accession>A0A2T4JL52</accession>
<dbReference type="Gene3D" id="1.20.1560.10">
    <property type="entry name" value="ABC transporter type 1, transmembrane domain"/>
    <property type="match status" value="1"/>
</dbReference>
<dbReference type="SUPFAM" id="SSF90123">
    <property type="entry name" value="ABC transporter transmembrane region"/>
    <property type="match status" value="1"/>
</dbReference>
<dbReference type="InterPro" id="IPR003439">
    <property type="entry name" value="ABC_transporter-like_ATP-bd"/>
</dbReference>
<evidence type="ECO:0000259" key="9">
    <source>
        <dbReference type="PROSITE" id="PS50929"/>
    </source>
</evidence>
<name>A0A2T4JL52_9RHOB</name>
<dbReference type="GO" id="GO:0005886">
    <property type="term" value="C:plasma membrane"/>
    <property type="evidence" value="ECO:0007669"/>
    <property type="project" value="UniProtKB-SubCell"/>
</dbReference>
<dbReference type="GO" id="GO:0005524">
    <property type="term" value="F:ATP binding"/>
    <property type="evidence" value="ECO:0007669"/>
    <property type="project" value="UniProtKB-KW"/>
</dbReference>
<dbReference type="GO" id="GO:0034040">
    <property type="term" value="F:ATPase-coupled lipid transmembrane transporter activity"/>
    <property type="evidence" value="ECO:0007669"/>
    <property type="project" value="TreeGrafter"/>
</dbReference>
<dbReference type="Pfam" id="PF00005">
    <property type="entry name" value="ABC_tran"/>
    <property type="match status" value="1"/>
</dbReference>
<dbReference type="InterPro" id="IPR036640">
    <property type="entry name" value="ABC1_TM_sf"/>
</dbReference>
<dbReference type="InterPro" id="IPR003593">
    <property type="entry name" value="AAA+_ATPase"/>
</dbReference>
<evidence type="ECO:0000313" key="11">
    <source>
        <dbReference type="Proteomes" id="UP000241899"/>
    </source>
</evidence>
<comment type="subcellular location">
    <subcellularLocation>
        <location evidence="1">Cell membrane</location>
        <topology evidence="1">Multi-pass membrane protein</topology>
    </subcellularLocation>
</comment>